<reference evidence="2" key="1">
    <citation type="submission" date="2018-04" db="EMBL/GenBank/DDBJ databases">
        <title>Transcriptome of Schizaphis graminum biotype I.</title>
        <authorList>
            <person name="Scully E.D."/>
            <person name="Geib S.M."/>
            <person name="Palmer N.A."/>
            <person name="Koch K."/>
            <person name="Bradshaw J."/>
            <person name="Heng-Moss T."/>
            <person name="Sarath G."/>
        </authorList>
    </citation>
    <scope>NUCLEOTIDE SEQUENCE</scope>
</reference>
<gene>
    <name evidence="2" type="ORF">g.136765</name>
</gene>
<dbReference type="CDD" id="cd09276">
    <property type="entry name" value="Rnase_HI_RT_non_LTR"/>
    <property type="match status" value="1"/>
</dbReference>
<dbReference type="AlphaFoldDB" id="A0A2S2P5Q9"/>
<evidence type="ECO:0000259" key="1">
    <source>
        <dbReference type="PROSITE" id="PS50879"/>
    </source>
</evidence>
<dbReference type="InterPro" id="IPR012337">
    <property type="entry name" value="RNaseH-like_sf"/>
</dbReference>
<dbReference type="SUPFAM" id="SSF53098">
    <property type="entry name" value="Ribonuclease H-like"/>
    <property type="match status" value="1"/>
</dbReference>
<dbReference type="Gene3D" id="3.30.420.10">
    <property type="entry name" value="Ribonuclease H-like superfamily/Ribonuclease H"/>
    <property type="match status" value="1"/>
</dbReference>
<dbReference type="GO" id="GO:0003676">
    <property type="term" value="F:nucleic acid binding"/>
    <property type="evidence" value="ECO:0007669"/>
    <property type="project" value="InterPro"/>
</dbReference>
<feature type="domain" description="RNase H type-1" evidence="1">
    <location>
        <begin position="1"/>
        <end position="69"/>
    </location>
</feature>
<sequence>MPNNSFNILTDSLSTLASIQNSKRNNEITNNIINLLNSTTKHITLTWIPSHTGIEGNEKADMMAKQATSDQTIEMLNFLSKDDLKREAKNITINLWRKEWHLLRDNKLREIKSTTDRWINPTNLTREQEVILTRLRIGHSWHTHKHLMDKTDPEPCITCGSEISIKHLLLECRQFNDERSKYNMPSTISECLNNEPLNIYNTLSFIHRVI</sequence>
<name>A0A2S2P5Q9_SCHGA</name>
<organism evidence="2">
    <name type="scientific">Schizaphis graminum</name>
    <name type="common">Green bug aphid</name>
    <dbReference type="NCBI Taxonomy" id="13262"/>
    <lineage>
        <taxon>Eukaryota</taxon>
        <taxon>Metazoa</taxon>
        <taxon>Ecdysozoa</taxon>
        <taxon>Arthropoda</taxon>
        <taxon>Hexapoda</taxon>
        <taxon>Insecta</taxon>
        <taxon>Pterygota</taxon>
        <taxon>Neoptera</taxon>
        <taxon>Paraneoptera</taxon>
        <taxon>Hemiptera</taxon>
        <taxon>Sternorrhyncha</taxon>
        <taxon>Aphidomorpha</taxon>
        <taxon>Aphidoidea</taxon>
        <taxon>Aphididae</taxon>
        <taxon>Aphidini</taxon>
        <taxon>Schizaphis</taxon>
    </lineage>
</organism>
<dbReference type="GO" id="GO:0004523">
    <property type="term" value="F:RNA-DNA hybrid ribonuclease activity"/>
    <property type="evidence" value="ECO:0007669"/>
    <property type="project" value="InterPro"/>
</dbReference>
<dbReference type="EMBL" id="GGMR01012180">
    <property type="protein sequence ID" value="MBY24799.1"/>
    <property type="molecule type" value="Transcribed_RNA"/>
</dbReference>
<proteinExistence type="predicted"/>
<protein>
    <recommendedName>
        <fullName evidence="1">RNase H type-1 domain-containing protein</fullName>
    </recommendedName>
</protein>
<accession>A0A2S2P5Q9</accession>
<dbReference type="InterPro" id="IPR002156">
    <property type="entry name" value="RNaseH_domain"/>
</dbReference>
<dbReference type="InterPro" id="IPR036397">
    <property type="entry name" value="RNaseH_sf"/>
</dbReference>
<dbReference type="PROSITE" id="PS50879">
    <property type="entry name" value="RNASE_H_1"/>
    <property type="match status" value="1"/>
</dbReference>
<evidence type="ECO:0000313" key="2">
    <source>
        <dbReference type="EMBL" id="MBY24799.1"/>
    </source>
</evidence>
<dbReference type="Pfam" id="PF00075">
    <property type="entry name" value="RNase_H"/>
    <property type="match status" value="1"/>
</dbReference>